<evidence type="ECO:0000256" key="1">
    <source>
        <dbReference type="SAM" id="SignalP"/>
    </source>
</evidence>
<name>A0A6J5DYT1_9BURK</name>
<dbReference type="AlphaFoldDB" id="A0A6J5DYT1"/>
<reference evidence="2 3" key="1">
    <citation type="submission" date="2020-04" db="EMBL/GenBank/DDBJ databases">
        <authorList>
            <person name="De Canck E."/>
        </authorList>
    </citation>
    <scope>NUCLEOTIDE SEQUENCE [LARGE SCALE GENOMIC DNA]</scope>
    <source>
        <strain evidence="2 3">LMG 29660</strain>
    </source>
</reference>
<gene>
    <name evidence="2" type="ORF">LMG29660_03548</name>
</gene>
<protein>
    <submittedName>
        <fullName evidence="2">Uncharacterized protein</fullName>
    </submittedName>
</protein>
<sequence length="402" mass="45568">MSTENKQKDLGRSSASAWYSNASKVLLALLVASRMICAAAHADDKSLNKSNIVDYRPSTFSELADTPFFFSIGNKLKYGRAIVDSAPTLFEGDFSDGLHNAVYPSPNEKRAIVVIGKKLYVVEAGKKPYLILSEADNEVGSLHALGAQFYRHFRLQWDPSSRYILIQRDRKQLQISQQFYSPDESLVRIDTDNPTVVREVIPAGQFRSSSFFLINSETVCFNFEVNANKIIWKCQLSGDVKEVRSISHDEIVFDDGTMISGKPFASYNGNIHETEIWLTHYGFFMRRLQDGTVGIFRRNYSVTPYMRLKPYKNIKGQEMDGLWQRDGRVLPGGRYAFLNIYGEAFLLDSRDGSYKKLPADTHCYINFNSAAHQGSLGVVTHGPDWFDVEFTPAYPLRTNYSE</sequence>
<evidence type="ECO:0000313" key="3">
    <source>
        <dbReference type="Proteomes" id="UP000494135"/>
    </source>
</evidence>
<dbReference type="EMBL" id="CADIKG010000007">
    <property type="protein sequence ID" value="CAB3758847.1"/>
    <property type="molecule type" value="Genomic_DNA"/>
</dbReference>
<feature type="signal peptide" evidence="1">
    <location>
        <begin position="1"/>
        <end position="42"/>
    </location>
</feature>
<feature type="chain" id="PRO_5027063097" evidence="1">
    <location>
        <begin position="43"/>
        <end position="402"/>
    </location>
</feature>
<organism evidence="2 3">
    <name type="scientific">Burkholderia puraquae</name>
    <dbReference type="NCBI Taxonomy" id="1904757"/>
    <lineage>
        <taxon>Bacteria</taxon>
        <taxon>Pseudomonadati</taxon>
        <taxon>Pseudomonadota</taxon>
        <taxon>Betaproteobacteria</taxon>
        <taxon>Burkholderiales</taxon>
        <taxon>Burkholderiaceae</taxon>
        <taxon>Burkholderia</taxon>
        <taxon>Burkholderia cepacia complex</taxon>
    </lineage>
</organism>
<accession>A0A6J5DYT1</accession>
<proteinExistence type="predicted"/>
<dbReference type="Proteomes" id="UP000494135">
    <property type="component" value="Unassembled WGS sequence"/>
</dbReference>
<evidence type="ECO:0000313" key="2">
    <source>
        <dbReference type="EMBL" id="CAB3758847.1"/>
    </source>
</evidence>
<keyword evidence="1" id="KW-0732">Signal</keyword>
<dbReference type="OrthoDB" id="9554029at2"/>
<dbReference type="RefSeq" id="WP_133059178.1">
    <property type="nucleotide sequence ID" value="NZ_CADIKG010000007.1"/>
</dbReference>